<evidence type="ECO:0000313" key="1">
    <source>
        <dbReference type="EMBL" id="APA07498.1"/>
    </source>
</evidence>
<dbReference type="VEuPathDB" id="FungiDB:sscle_03g022680"/>
<sequence>MAYTHCYNLEALQDTGLAFKILAGIGSRAGLQMAIMALQAVVTPEELLSTISFIIFA</sequence>
<organism evidence="1 2">
    <name type="scientific">Sclerotinia sclerotiorum (strain ATCC 18683 / 1980 / Ss-1)</name>
    <name type="common">White mold</name>
    <name type="synonym">Whetzelinia sclerotiorum</name>
    <dbReference type="NCBI Taxonomy" id="665079"/>
    <lineage>
        <taxon>Eukaryota</taxon>
        <taxon>Fungi</taxon>
        <taxon>Dikarya</taxon>
        <taxon>Ascomycota</taxon>
        <taxon>Pezizomycotina</taxon>
        <taxon>Leotiomycetes</taxon>
        <taxon>Helotiales</taxon>
        <taxon>Sclerotiniaceae</taxon>
        <taxon>Sclerotinia</taxon>
    </lineage>
</organism>
<evidence type="ECO:0000313" key="2">
    <source>
        <dbReference type="Proteomes" id="UP000177798"/>
    </source>
</evidence>
<dbReference type="EMBL" id="CP017816">
    <property type="protein sequence ID" value="APA07498.1"/>
    <property type="molecule type" value="Genomic_DNA"/>
</dbReference>
<reference evidence="2" key="1">
    <citation type="journal article" date="2017" name="Genome Biol. Evol.">
        <title>The complete genome sequence of the phytopathogenic fungus Sclerotinia sclerotiorum reveals insights into the genome architecture of broad host range pathogens.</title>
        <authorList>
            <person name="Derbyshire M."/>
            <person name="Denton-Giles M."/>
            <person name="Hegedus D."/>
            <person name="Seifbarghy S."/>
            <person name="Rollins J."/>
            <person name="van Kan J."/>
            <person name="Seidl M.F."/>
            <person name="Faino L."/>
            <person name="Mbengue M."/>
            <person name="Navaud O."/>
            <person name="Raffaele S."/>
            <person name="Hammond-Kosack K."/>
            <person name="Heard S."/>
            <person name="Oliver R."/>
        </authorList>
    </citation>
    <scope>NUCLEOTIDE SEQUENCE [LARGE SCALE GENOMIC DNA]</scope>
    <source>
        <strain evidence="2">ATCC 18683 / 1980 / Ss-1</strain>
    </source>
</reference>
<dbReference type="AlphaFoldDB" id="A0A1D9PXQ4"/>
<dbReference type="Proteomes" id="UP000177798">
    <property type="component" value="Chromosome 3"/>
</dbReference>
<proteinExistence type="predicted"/>
<dbReference type="OrthoDB" id="10021397at2759"/>
<protein>
    <submittedName>
        <fullName evidence="1">Uncharacterized protein</fullName>
    </submittedName>
</protein>
<accession>A0A1D9PXQ4</accession>
<gene>
    <name evidence="1" type="ORF">sscle_03g022680</name>
</gene>
<name>A0A1D9PXQ4_SCLS1</name>